<organism evidence="2 3">
    <name type="scientific">Sphaerobolus stellatus (strain SS14)</name>
    <dbReference type="NCBI Taxonomy" id="990650"/>
    <lineage>
        <taxon>Eukaryota</taxon>
        <taxon>Fungi</taxon>
        <taxon>Dikarya</taxon>
        <taxon>Basidiomycota</taxon>
        <taxon>Agaricomycotina</taxon>
        <taxon>Agaricomycetes</taxon>
        <taxon>Phallomycetidae</taxon>
        <taxon>Geastrales</taxon>
        <taxon>Sphaerobolaceae</taxon>
        <taxon>Sphaerobolus</taxon>
    </lineage>
</organism>
<evidence type="ECO:0000313" key="2">
    <source>
        <dbReference type="EMBL" id="KIJ40584.1"/>
    </source>
</evidence>
<feature type="compositionally biased region" description="Basic residues" evidence="1">
    <location>
        <begin position="1"/>
        <end position="12"/>
    </location>
</feature>
<evidence type="ECO:0000256" key="1">
    <source>
        <dbReference type="SAM" id="MobiDB-lite"/>
    </source>
</evidence>
<accession>A0A0C9V0E9</accession>
<dbReference type="Proteomes" id="UP000054279">
    <property type="component" value="Unassembled WGS sequence"/>
</dbReference>
<name>A0A0C9V0E9_SPHS4</name>
<dbReference type="OrthoDB" id="2449121at2759"/>
<dbReference type="EMBL" id="KN837143">
    <property type="protein sequence ID" value="KIJ40584.1"/>
    <property type="molecule type" value="Genomic_DNA"/>
</dbReference>
<gene>
    <name evidence="2" type="ORF">M422DRAFT_256555</name>
</gene>
<dbReference type="InterPro" id="IPR036397">
    <property type="entry name" value="RNaseH_sf"/>
</dbReference>
<dbReference type="Gene3D" id="3.30.420.10">
    <property type="entry name" value="Ribonuclease H-like superfamily/Ribonuclease H"/>
    <property type="match status" value="1"/>
</dbReference>
<evidence type="ECO:0000313" key="3">
    <source>
        <dbReference type="Proteomes" id="UP000054279"/>
    </source>
</evidence>
<reference evidence="2 3" key="1">
    <citation type="submission" date="2014-06" db="EMBL/GenBank/DDBJ databases">
        <title>Evolutionary Origins and Diversification of the Mycorrhizal Mutualists.</title>
        <authorList>
            <consortium name="DOE Joint Genome Institute"/>
            <consortium name="Mycorrhizal Genomics Consortium"/>
            <person name="Kohler A."/>
            <person name="Kuo A."/>
            <person name="Nagy L.G."/>
            <person name="Floudas D."/>
            <person name="Copeland A."/>
            <person name="Barry K.W."/>
            <person name="Cichocki N."/>
            <person name="Veneault-Fourrey C."/>
            <person name="LaButti K."/>
            <person name="Lindquist E.A."/>
            <person name="Lipzen A."/>
            <person name="Lundell T."/>
            <person name="Morin E."/>
            <person name="Murat C."/>
            <person name="Riley R."/>
            <person name="Ohm R."/>
            <person name="Sun H."/>
            <person name="Tunlid A."/>
            <person name="Henrissat B."/>
            <person name="Grigoriev I.V."/>
            <person name="Hibbett D.S."/>
            <person name="Martin F."/>
        </authorList>
    </citation>
    <scope>NUCLEOTIDE SEQUENCE [LARGE SCALE GENOMIC DNA]</scope>
    <source>
        <strain evidence="2 3">SS14</strain>
    </source>
</reference>
<feature type="region of interest" description="Disordered" evidence="1">
    <location>
        <begin position="1"/>
        <end position="25"/>
    </location>
</feature>
<dbReference type="PANTHER" id="PTHR35871:SF1">
    <property type="entry name" value="CXC1-LIKE CYSTEINE CLUSTER ASSOCIATED WITH KDZ TRANSPOSASES DOMAIN-CONTAINING PROTEIN"/>
    <property type="match status" value="1"/>
</dbReference>
<sequence>MPVQKKKARQAKQQRGSGGSNFDSGLADILSELIIDPTYQPNSEDESEAEDSDVDIFPCVFSLIEGNVIDIDIQEDQEIEVIDKVGEKRLFDAIGDDSENASGSDVDLETETAVLSAQNVCKYWKNLIDQSKNGSAQIKHVKKLPSTYSGTSRSSCYARERALVLAAKGSRKVTDFFQPSPKPHLAAPSPEVEIQILSPQRSSEELPNMIIETGKPSENQLEHVIVSAEPLDDPTDRFQEAVVEWINPFEDEEDEVEQQPVYQIVQRLIKDAQRFKSFSSLMHLHAIKSFWSFAKSIGKGPYFAKKIRSLTRYIGNFRTLPPTTAGKHNAHPSLLNNERISQAVRRYLTVLADGEITPLKLQRQVNNVIIPALGLDLAGQKISENCARRWLVKLGYEMKEMKKGMYVDGHERPDVVEYRIKFLADIAKTAHLRRTYQDEDLEPIEPNLSPEEKLHIPVFHDESICRSNDLRRRVWVREGRMPLRKKGEGRAIHISDFIVEHTGRLALDEEQCKLNAELPTDQQLTVTDAREIIYPGKNGDGWWNMERLIAQIQCTLPIFERLYPGAVGEFFFDQSSAHGAFAPDALNAKEMNVKPGGKQRMMHPIIIPMDNPNPALRGQPQFMSFPEYLPPSHPHYEYQGKAKGIGKLPPSKCRFCKASREKQEQLMREAQAAAEEPDETREDLPLPGTSITCCMRRFLSEQQDFKAEKPLLQIVIEAAGHKCYFLPKFHCELNPIEMYWGWTKTRLRVAADGTFPTAKRLVPEILDSCPTKTIRAFFRKTWRYMDAYRNGLIAKQAEYAVKKYRSHRAIGRSIMLDLGIMHNPA</sequence>
<dbReference type="PANTHER" id="PTHR35871">
    <property type="entry name" value="EXPRESSED PROTEIN"/>
    <property type="match status" value="1"/>
</dbReference>
<dbReference type="AlphaFoldDB" id="A0A0C9V0E9"/>
<dbReference type="HOGENOM" id="CLU_005726_6_1_1"/>
<evidence type="ECO:0008006" key="4">
    <source>
        <dbReference type="Google" id="ProtNLM"/>
    </source>
</evidence>
<dbReference type="GO" id="GO:0003676">
    <property type="term" value="F:nucleic acid binding"/>
    <property type="evidence" value="ECO:0007669"/>
    <property type="project" value="InterPro"/>
</dbReference>
<proteinExistence type="predicted"/>
<keyword evidence="3" id="KW-1185">Reference proteome</keyword>
<protein>
    <recommendedName>
        <fullName evidence="4">Tc1-like transposase DDE domain-containing protein</fullName>
    </recommendedName>
</protein>